<dbReference type="Proteomes" id="UP001596328">
    <property type="component" value="Unassembled WGS sequence"/>
</dbReference>
<protein>
    <submittedName>
        <fullName evidence="1">Uncharacterized protein</fullName>
    </submittedName>
</protein>
<dbReference type="AlphaFoldDB" id="A0ABD5S1Q8"/>
<accession>A0ABD5S1Q8</accession>
<comment type="caution">
    <text evidence="1">The sequence shown here is derived from an EMBL/GenBank/DDBJ whole genome shotgun (WGS) entry which is preliminary data.</text>
</comment>
<feature type="non-terminal residue" evidence="1">
    <location>
        <position position="1"/>
    </location>
</feature>
<proteinExistence type="predicted"/>
<dbReference type="EMBL" id="JBHSWU010000632">
    <property type="protein sequence ID" value="MFC6725648.1"/>
    <property type="molecule type" value="Genomic_DNA"/>
</dbReference>
<reference evidence="1 2" key="1">
    <citation type="journal article" date="2019" name="Int. J. Syst. Evol. Microbiol.">
        <title>The Global Catalogue of Microorganisms (GCM) 10K type strain sequencing project: providing services to taxonomists for standard genome sequencing and annotation.</title>
        <authorList>
            <consortium name="The Broad Institute Genomics Platform"/>
            <consortium name="The Broad Institute Genome Sequencing Center for Infectious Disease"/>
            <person name="Wu L."/>
            <person name="Ma J."/>
        </authorList>
    </citation>
    <scope>NUCLEOTIDE SEQUENCE [LARGE SCALE GENOMIC DNA]</scope>
    <source>
        <strain evidence="1 2">NBRC 111368</strain>
    </source>
</reference>
<keyword evidence="2" id="KW-1185">Reference proteome</keyword>
<gene>
    <name evidence="1" type="ORF">ACFQE1_14990</name>
</gene>
<organism evidence="1 2">
    <name type="scientific">Halobium palmae</name>
    <dbReference type="NCBI Taxonomy" id="1776492"/>
    <lineage>
        <taxon>Archaea</taxon>
        <taxon>Methanobacteriati</taxon>
        <taxon>Methanobacteriota</taxon>
        <taxon>Stenosarchaea group</taxon>
        <taxon>Halobacteria</taxon>
        <taxon>Halobacteriales</taxon>
        <taxon>Haloferacaceae</taxon>
        <taxon>Halobium</taxon>
    </lineage>
</organism>
<evidence type="ECO:0000313" key="1">
    <source>
        <dbReference type="EMBL" id="MFC6725648.1"/>
    </source>
</evidence>
<evidence type="ECO:0000313" key="2">
    <source>
        <dbReference type="Proteomes" id="UP001596328"/>
    </source>
</evidence>
<sequence length="69" mass="7096">DRPVARASPARFAAPPGRPAEALVHAGNIDGRELLPVGDRGTEGSVPTEAGNRGTITLFSIGLEASPYD</sequence>
<name>A0ABD5S1Q8_9EURY</name>